<proteinExistence type="predicted"/>
<gene>
    <name evidence="1" type="ORF">LCGC14_1834280</name>
</gene>
<dbReference type="AlphaFoldDB" id="A0A0F9IUN3"/>
<reference evidence="1" key="1">
    <citation type="journal article" date="2015" name="Nature">
        <title>Complex archaea that bridge the gap between prokaryotes and eukaryotes.</title>
        <authorList>
            <person name="Spang A."/>
            <person name="Saw J.H."/>
            <person name="Jorgensen S.L."/>
            <person name="Zaremba-Niedzwiedzka K."/>
            <person name="Martijn J."/>
            <person name="Lind A.E."/>
            <person name="van Eijk R."/>
            <person name="Schleper C."/>
            <person name="Guy L."/>
            <person name="Ettema T.J."/>
        </authorList>
    </citation>
    <scope>NUCLEOTIDE SEQUENCE</scope>
</reference>
<accession>A0A0F9IUN3</accession>
<dbReference type="EMBL" id="LAZR01018164">
    <property type="protein sequence ID" value="KKL97455.1"/>
    <property type="molecule type" value="Genomic_DNA"/>
</dbReference>
<comment type="caution">
    <text evidence="1">The sequence shown here is derived from an EMBL/GenBank/DDBJ whole genome shotgun (WGS) entry which is preliminary data.</text>
</comment>
<sequence length="60" mass="7314">MLLNLTKKIDKLCKYSENIVKYNQFRSGRIPHWYKIKVPTLKIWYICFKPNQINREEPDG</sequence>
<organism evidence="1">
    <name type="scientific">marine sediment metagenome</name>
    <dbReference type="NCBI Taxonomy" id="412755"/>
    <lineage>
        <taxon>unclassified sequences</taxon>
        <taxon>metagenomes</taxon>
        <taxon>ecological metagenomes</taxon>
    </lineage>
</organism>
<evidence type="ECO:0000313" key="1">
    <source>
        <dbReference type="EMBL" id="KKL97455.1"/>
    </source>
</evidence>
<protein>
    <submittedName>
        <fullName evidence="1">Uncharacterized protein</fullName>
    </submittedName>
</protein>
<name>A0A0F9IUN3_9ZZZZ</name>